<dbReference type="Pfam" id="PF02365">
    <property type="entry name" value="NAM"/>
    <property type="match status" value="1"/>
</dbReference>
<dbReference type="Gene3D" id="2.170.150.80">
    <property type="entry name" value="NAC domain"/>
    <property type="match status" value="1"/>
</dbReference>
<reference evidence="8" key="2">
    <citation type="submission" date="2025-08" db="UniProtKB">
        <authorList>
            <consortium name="RefSeq"/>
        </authorList>
    </citation>
    <scope>IDENTIFICATION</scope>
    <source>
        <tissue evidence="8">Leaf</tissue>
    </source>
</reference>
<accession>A0A9R0IBH9</accession>
<dbReference type="InterPro" id="IPR036093">
    <property type="entry name" value="NAC_dom_sf"/>
</dbReference>
<name>A0A9R0IBH9_SPIOL</name>
<feature type="region of interest" description="Disordered" evidence="5">
    <location>
        <begin position="75"/>
        <end position="113"/>
    </location>
</feature>
<proteinExistence type="predicted"/>
<dbReference type="AlphaFoldDB" id="A0A9R0IBH9"/>
<keyword evidence="4" id="KW-0539">Nucleus</keyword>
<dbReference type="GO" id="GO:0003677">
    <property type="term" value="F:DNA binding"/>
    <property type="evidence" value="ECO:0007669"/>
    <property type="project" value="UniProtKB-KW"/>
</dbReference>
<organism evidence="7 8">
    <name type="scientific">Spinacia oleracea</name>
    <name type="common">Spinach</name>
    <dbReference type="NCBI Taxonomy" id="3562"/>
    <lineage>
        <taxon>Eukaryota</taxon>
        <taxon>Viridiplantae</taxon>
        <taxon>Streptophyta</taxon>
        <taxon>Embryophyta</taxon>
        <taxon>Tracheophyta</taxon>
        <taxon>Spermatophyta</taxon>
        <taxon>Magnoliopsida</taxon>
        <taxon>eudicotyledons</taxon>
        <taxon>Gunneridae</taxon>
        <taxon>Pentapetalae</taxon>
        <taxon>Caryophyllales</taxon>
        <taxon>Chenopodiaceae</taxon>
        <taxon>Chenopodioideae</taxon>
        <taxon>Anserineae</taxon>
        <taxon>Spinacia</taxon>
    </lineage>
</organism>
<feature type="region of interest" description="Disordered" evidence="5">
    <location>
        <begin position="207"/>
        <end position="232"/>
    </location>
</feature>
<evidence type="ECO:0000256" key="5">
    <source>
        <dbReference type="SAM" id="MobiDB-lite"/>
    </source>
</evidence>
<dbReference type="RefSeq" id="XP_021846193.1">
    <property type="nucleotide sequence ID" value="XM_021990501.2"/>
</dbReference>
<dbReference type="Proteomes" id="UP000813463">
    <property type="component" value="Chromosome 5"/>
</dbReference>
<dbReference type="OrthoDB" id="1871428at2759"/>
<evidence type="ECO:0000313" key="8">
    <source>
        <dbReference type="RefSeq" id="XP_021846193.1"/>
    </source>
</evidence>
<feature type="compositionally biased region" description="Acidic residues" evidence="5">
    <location>
        <begin position="222"/>
        <end position="232"/>
    </location>
</feature>
<dbReference type="InterPro" id="IPR003441">
    <property type="entry name" value="NAC-dom"/>
</dbReference>
<feature type="compositionally biased region" description="Low complexity" evidence="5">
    <location>
        <begin position="207"/>
        <end position="221"/>
    </location>
</feature>
<dbReference type="PROSITE" id="PS51005">
    <property type="entry name" value="NAC"/>
    <property type="match status" value="1"/>
</dbReference>
<dbReference type="GO" id="GO:0006355">
    <property type="term" value="P:regulation of DNA-templated transcription"/>
    <property type="evidence" value="ECO:0007669"/>
    <property type="project" value="InterPro"/>
</dbReference>
<evidence type="ECO:0000259" key="6">
    <source>
        <dbReference type="PROSITE" id="PS51005"/>
    </source>
</evidence>
<keyword evidence="1" id="KW-0805">Transcription regulation</keyword>
<evidence type="ECO:0000256" key="2">
    <source>
        <dbReference type="ARBA" id="ARBA00023125"/>
    </source>
</evidence>
<dbReference type="PANTHER" id="PTHR31719:SF130">
    <property type="entry name" value="NAC DOMAIN-CONTAINING PROTEIN 18"/>
    <property type="match status" value="1"/>
</dbReference>
<gene>
    <name evidence="8" type="primary">LOC110785993</name>
</gene>
<dbReference type="KEGG" id="soe:110785993"/>
<keyword evidence="2" id="KW-0238">DNA-binding</keyword>
<protein>
    <submittedName>
        <fullName evidence="8">NAC domain-containing protein 83</fullName>
    </submittedName>
</protein>
<reference evidence="7" key="1">
    <citation type="journal article" date="2021" name="Nat. Commun.">
        <title>Genomic analyses provide insights into spinach domestication and the genetic basis of agronomic traits.</title>
        <authorList>
            <person name="Cai X."/>
            <person name="Sun X."/>
            <person name="Xu C."/>
            <person name="Sun H."/>
            <person name="Wang X."/>
            <person name="Ge C."/>
            <person name="Zhang Z."/>
            <person name="Wang Q."/>
            <person name="Fei Z."/>
            <person name="Jiao C."/>
            <person name="Wang Q."/>
        </authorList>
    </citation>
    <scope>NUCLEOTIDE SEQUENCE [LARGE SCALE GENOMIC DNA]</scope>
    <source>
        <strain evidence="7">cv. Varoflay</strain>
    </source>
</reference>
<dbReference type="PANTHER" id="PTHR31719">
    <property type="entry name" value="NAC TRANSCRIPTION FACTOR 56"/>
    <property type="match status" value="1"/>
</dbReference>
<dbReference type="GeneID" id="110785993"/>
<feature type="domain" description="NAC" evidence="6">
    <location>
        <begin position="14"/>
        <end position="169"/>
    </location>
</feature>
<evidence type="ECO:0000313" key="7">
    <source>
        <dbReference type="Proteomes" id="UP000813463"/>
    </source>
</evidence>
<dbReference type="SUPFAM" id="SSF101941">
    <property type="entry name" value="NAC domain"/>
    <property type="match status" value="1"/>
</dbReference>
<keyword evidence="7" id="KW-1185">Reference proteome</keyword>
<keyword evidence="3" id="KW-0804">Transcription</keyword>
<sequence length="232" mass="26670">MKKHNFVIEGVSRLPPGFRFQPTDEELLFQYLRCKIFGLPLPASVIPEVHFSNLDPWELPGDSKEERYVFTKRGAKHKNGDRNHTRATKATNSGYWEETGSEEHMSPPPNQNLGMPIKGVKKTLVFNIGKSPNYTSPTDWFMHEYSLVYKNHQGTSKMEDWVIYHVFLKQRVEENDDAIMLDYDNNNGHYNLTSNIDRYPCCSSSSSSSSNSFAEVSSYDSQSDEESSYNFL</sequence>
<evidence type="ECO:0000256" key="1">
    <source>
        <dbReference type="ARBA" id="ARBA00023015"/>
    </source>
</evidence>
<evidence type="ECO:0000256" key="4">
    <source>
        <dbReference type="ARBA" id="ARBA00023242"/>
    </source>
</evidence>
<evidence type="ECO:0000256" key="3">
    <source>
        <dbReference type="ARBA" id="ARBA00023163"/>
    </source>
</evidence>